<dbReference type="Gene3D" id="3.90.580.10">
    <property type="entry name" value="Zinc finger, CHC2-type domain"/>
    <property type="match status" value="1"/>
</dbReference>
<comment type="subunit">
    <text evidence="12">Monomer. Interacts with DnaB.</text>
</comment>
<dbReference type="PANTHER" id="PTHR30313:SF2">
    <property type="entry name" value="DNA PRIMASE"/>
    <property type="match status" value="1"/>
</dbReference>
<comment type="cofactor">
    <cofactor evidence="13">
        <name>Zn(2+)</name>
        <dbReference type="ChEBI" id="CHEBI:29105"/>
    </cofactor>
    <text evidence="13">Binds 1 zinc ion per monomer.</text>
</comment>
<feature type="compositionally biased region" description="Basic and acidic residues" evidence="14">
    <location>
        <begin position="427"/>
        <end position="437"/>
    </location>
</feature>
<dbReference type="InterPro" id="IPR036977">
    <property type="entry name" value="DNA_primase_Znf_CHC2"/>
</dbReference>
<feature type="domain" description="Toprim" evidence="15">
    <location>
        <begin position="260"/>
        <end position="342"/>
    </location>
</feature>
<keyword evidence="9" id="KW-0460">Magnesium</keyword>
<evidence type="ECO:0000256" key="9">
    <source>
        <dbReference type="ARBA" id="ARBA00022842"/>
    </source>
</evidence>
<dbReference type="SMART" id="SM00493">
    <property type="entry name" value="TOPRIM"/>
    <property type="match status" value="1"/>
</dbReference>
<dbReference type="InterPro" id="IPR002694">
    <property type="entry name" value="Znf_CHC2"/>
</dbReference>
<dbReference type="EMBL" id="RBIM01000003">
    <property type="protein sequence ID" value="RKR00350.1"/>
    <property type="molecule type" value="Genomic_DNA"/>
</dbReference>
<dbReference type="InterPro" id="IPR050219">
    <property type="entry name" value="DnaG_primase"/>
</dbReference>
<evidence type="ECO:0000256" key="14">
    <source>
        <dbReference type="SAM" id="MobiDB-lite"/>
    </source>
</evidence>
<dbReference type="InterPro" id="IPR030846">
    <property type="entry name" value="DnaG_bac"/>
</dbReference>
<accession>A0A495DDH7</accession>
<comment type="function">
    <text evidence="12 13">RNA polymerase that catalyzes the synthesis of short RNA molecules used as primers for DNA polymerase during DNA replication.</text>
</comment>
<dbReference type="GO" id="GO:0006269">
    <property type="term" value="P:DNA replication, synthesis of primer"/>
    <property type="evidence" value="ECO:0007669"/>
    <property type="project" value="UniProtKB-UniRule"/>
</dbReference>
<dbReference type="GO" id="GO:0005737">
    <property type="term" value="C:cytoplasm"/>
    <property type="evidence" value="ECO:0007669"/>
    <property type="project" value="TreeGrafter"/>
</dbReference>
<dbReference type="PROSITE" id="PS50880">
    <property type="entry name" value="TOPRIM"/>
    <property type="match status" value="1"/>
</dbReference>
<dbReference type="Gene3D" id="3.40.1360.10">
    <property type="match status" value="1"/>
</dbReference>
<dbReference type="PIRSF" id="PIRSF002811">
    <property type="entry name" value="DnaG"/>
    <property type="match status" value="1"/>
</dbReference>
<dbReference type="EC" id="2.7.7.101" evidence="12"/>
<evidence type="ECO:0000256" key="4">
    <source>
        <dbReference type="ARBA" id="ARBA00022695"/>
    </source>
</evidence>
<evidence type="ECO:0000256" key="12">
    <source>
        <dbReference type="HAMAP-Rule" id="MF_00974"/>
    </source>
</evidence>
<keyword evidence="5 12" id="KW-0235">DNA replication</keyword>
<dbReference type="GO" id="GO:0008270">
    <property type="term" value="F:zinc ion binding"/>
    <property type="evidence" value="ECO:0007669"/>
    <property type="project" value="UniProtKB-KW"/>
</dbReference>
<evidence type="ECO:0000256" key="5">
    <source>
        <dbReference type="ARBA" id="ARBA00022705"/>
    </source>
</evidence>
<protein>
    <recommendedName>
        <fullName evidence="12 13">DNA primase</fullName>
        <ecNumber evidence="12">2.7.7.101</ecNumber>
    </recommendedName>
</protein>
<dbReference type="OrthoDB" id="9803773at2"/>
<evidence type="ECO:0000313" key="16">
    <source>
        <dbReference type="EMBL" id="RKR00350.1"/>
    </source>
</evidence>
<dbReference type="GO" id="GO:0000428">
    <property type="term" value="C:DNA-directed RNA polymerase complex"/>
    <property type="evidence" value="ECO:0007669"/>
    <property type="project" value="UniProtKB-KW"/>
</dbReference>
<evidence type="ECO:0000256" key="6">
    <source>
        <dbReference type="ARBA" id="ARBA00022723"/>
    </source>
</evidence>
<keyword evidence="8 13" id="KW-0862">Zinc</keyword>
<dbReference type="HAMAP" id="MF_00974">
    <property type="entry name" value="DNA_primase_DnaG"/>
    <property type="match status" value="1"/>
</dbReference>
<evidence type="ECO:0000256" key="8">
    <source>
        <dbReference type="ARBA" id="ARBA00022833"/>
    </source>
</evidence>
<name>A0A495DDH7_9PROT</name>
<dbReference type="Proteomes" id="UP000273675">
    <property type="component" value="Unassembled WGS sequence"/>
</dbReference>
<dbReference type="InterPro" id="IPR037068">
    <property type="entry name" value="DNA_primase_core_N_sf"/>
</dbReference>
<evidence type="ECO:0000256" key="11">
    <source>
        <dbReference type="ARBA" id="ARBA00023163"/>
    </source>
</evidence>
<dbReference type="AlphaFoldDB" id="A0A495DDH7"/>
<comment type="catalytic activity">
    <reaction evidence="12">
        <text>ssDNA + n NTP = ssDNA/pppN(pN)n-1 hybrid + (n-1) diphosphate.</text>
        <dbReference type="EC" id="2.7.7.101"/>
    </reaction>
</comment>
<organism evidence="16 17">
    <name type="scientific">Maricaulis maris</name>
    <dbReference type="NCBI Taxonomy" id="74318"/>
    <lineage>
        <taxon>Bacteria</taxon>
        <taxon>Pseudomonadati</taxon>
        <taxon>Pseudomonadota</taxon>
        <taxon>Alphaproteobacteria</taxon>
        <taxon>Maricaulales</taxon>
        <taxon>Maricaulaceae</taxon>
        <taxon>Maricaulis</taxon>
    </lineage>
</organism>
<dbReference type="GO" id="GO:0003677">
    <property type="term" value="F:DNA binding"/>
    <property type="evidence" value="ECO:0007669"/>
    <property type="project" value="UniProtKB-KW"/>
</dbReference>
<dbReference type="InterPro" id="IPR006171">
    <property type="entry name" value="TOPRIM_dom"/>
</dbReference>
<dbReference type="PANTHER" id="PTHR30313">
    <property type="entry name" value="DNA PRIMASE"/>
    <property type="match status" value="1"/>
</dbReference>
<evidence type="ECO:0000256" key="10">
    <source>
        <dbReference type="ARBA" id="ARBA00023125"/>
    </source>
</evidence>
<evidence type="ECO:0000256" key="3">
    <source>
        <dbReference type="ARBA" id="ARBA00022679"/>
    </source>
</evidence>
<dbReference type="GO" id="GO:1990077">
    <property type="term" value="C:primosome complex"/>
    <property type="evidence" value="ECO:0007669"/>
    <property type="project" value="UniProtKB-KW"/>
</dbReference>
<dbReference type="GO" id="GO:0003899">
    <property type="term" value="F:DNA-directed RNA polymerase activity"/>
    <property type="evidence" value="ECO:0007669"/>
    <property type="project" value="UniProtKB-UniRule"/>
</dbReference>
<gene>
    <name evidence="12" type="primary">dnaG</name>
    <name evidence="16" type="ORF">C7435_1556</name>
</gene>
<reference evidence="16 17" key="1">
    <citation type="submission" date="2018-10" db="EMBL/GenBank/DDBJ databases">
        <title>Genomic Encyclopedia of Type Strains, Phase IV (KMG-IV): sequencing the most valuable type-strain genomes for metagenomic binning, comparative biology and taxonomic classification.</title>
        <authorList>
            <person name="Goeker M."/>
        </authorList>
    </citation>
    <scope>NUCLEOTIDE SEQUENCE [LARGE SCALE GENOMIC DNA]</scope>
    <source>
        <strain evidence="16 17">DSM 4734</strain>
    </source>
</reference>
<keyword evidence="4 12" id="KW-0548">Nucleotidyltransferase</keyword>
<dbReference type="InterPro" id="IPR013264">
    <property type="entry name" value="DNAG_N"/>
</dbReference>
<dbReference type="FunFam" id="3.40.1360.10:FF:000002">
    <property type="entry name" value="DNA primase"/>
    <property type="match status" value="1"/>
</dbReference>
<keyword evidence="11 12" id="KW-0804">Transcription</keyword>
<dbReference type="SUPFAM" id="SSF56731">
    <property type="entry name" value="DNA primase core"/>
    <property type="match status" value="1"/>
</dbReference>
<dbReference type="SUPFAM" id="SSF57783">
    <property type="entry name" value="Zinc beta-ribbon"/>
    <property type="match status" value="1"/>
</dbReference>
<keyword evidence="10 12" id="KW-0238">DNA-binding</keyword>
<dbReference type="InterPro" id="IPR006295">
    <property type="entry name" value="DNA_primase_DnaG"/>
</dbReference>
<comment type="similarity">
    <text evidence="12 13">Belongs to the DnaG primase family.</text>
</comment>
<dbReference type="CDD" id="cd03364">
    <property type="entry name" value="TOPRIM_DnaG_primases"/>
    <property type="match status" value="1"/>
</dbReference>
<keyword evidence="3 12" id="KW-0808">Transferase</keyword>
<dbReference type="Pfam" id="PF13662">
    <property type="entry name" value="Toprim_4"/>
    <property type="match status" value="1"/>
</dbReference>
<evidence type="ECO:0000256" key="2">
    <source>
        <dbReference type="ARBA" id="ARBA00022515"/>
    </source>
</evidence>
<sequence>MRLNEDFIDEIKARVRPSDLIGRSVPLKRQGREFVGLSPFKKERSPSFFVNDDKRFYHCFASGKHGDIFTWLEEMEGLSFMEAAERLAGEAGLRLPEPDPESQQKTQHRKSLVEWMESAQAFFLRALRSPQAEEARRYLKSRGLTGEDCARYGIGYAPESRTALKDELVTAGAPVADLIECGLLIEPDNGSPYDRFRDRITFPIHDPRNRLVGFGGRALSKEARAKYLNSPETPIFHKGSVLYRYPEARKAASDPKQDIRGLIVAEGYLDVIALSRAGLEHGVAPLGTAITEEQIQLLWRAGGEPVMCLDGDSAGRAAAFKAADRALPLLQPGKTLRFAFMPDGKDPDDILREEGANALRAVFRETRSLADLIWEREVLVEPLDDPDRRAGFRRRIRALVSQIADSDIREEYKREFDQRTDALFGTRPKDGRSDRRGPWRPGKGVPLGATAELRNKQSRQADPTARLGHLLLVAAIEYPEIAASQIETLALLRLGSLDRLRDAVLDACSSGQFVQTDTLRADLADAGYAAEIKRLDGERRPMRAELGGMEASPEVRAEAWKRLAHAYMERSEAQTRRDEARARLDEELKQADSERFRQVVDAYRYESSRSESS</sequence>
<comment type="caution">
    <text evidence="16">The sequence shown here is derived from an EMBL/GenBank/DDBJ whole genome shotgun (WGS) entry which is preliminary data.</text>
</comment>
<dbReference type="NCBIfam" id="TIGR01391">
    <property type="entry name" value="dnaG"/>
    <property type="match status" value="1"/>
</dbReference>
<dbReference type="SMART" id="SM00400">
    <property type="entry name" value="ZnF_CHCC"/>
    <property type="match status" value="1"/>
</dbReference>
<dbReference type="Gene3D" id="3.90.980.10">
    <property type="entry name" value="DNA primase, catalytic core, N-terminal domain"/>
    <property type="match status" value="1"/>
</dbReference>
<evidence type="ECO:0000313" key="17">
    <source>
        <dbReference type="Proteomes" id="UP000273675"/>
    </source>
</evidence>
<evidence type="ECO:0000256" key="13">
    <source>
        <dbReference type="PIRNR" id="PIRNR002811"/>
    </source>
</evidence>
<proteinExistence type="inferred from homology"/>
<keyword evidence="2 12" id="KW-0639">Primosome</keyword>
<keyword evidence="6 13" id="KW-0479">Metal-binding</keyword>
<dbReference type="Pfam" id="PF08275">
    <property type="entry name" value="DNAG_N"/>
    <property type="match status" value="1"/>
</dbReference>
<keyword evidence="7" id="KW-0863">Zinc-finger</keyword>
<comment type="caution">
    <text evidence="12">Lacks conserved residue(s) required for the propagation of feature annotation.</text>
</comment>
<dbReference type="RefSeq" id="WP_075188988.1">
    <property type="nucleotide sequence ID" value="NZ_RBIM01000003.1"/>
</dbReference>
<feature type="region of interest" description="Disordered" evidence="14">
    <location>
        <begin position="423"/>
        <end position="460"/>
    </location>
</feature>
<keyword evidence="1 12" id="KW-0240">DNA-directed RNA polymerase</keyword>
<dbReference type="InterPro" id="IPR034151">
    <property type="entry name" value="TOPRIM_DnaG_bac"/>
</dbReference>
<dbReference type="Pfam" id="PF01807">
    <property type="entry name" value="Zn_ribbon_DnaG"/>
    <property type="match status" value="1"/>
</dbReference>
<evidence type="ECO:0000259" key="15">
    <source>
        <dbReference type="PROSITE" id="PS50880"/>
    </source>
</evidence>
<dbReference type="FunFam" id="3.90.980.10:FF:000001">
    <property type="entry name" value="DNA primase"/>
    <property type="match status" value="1"/>
</dbReference>
<evidence type="ECO:0000256" key="1">
    <source>
        <dbReference type="ARBA" id="ARBA00022478"/>
    </source>
</evidence>
<evidence type="ECO:0000256" key="7">
    <source>
        <dbReference type="ARBA" id="ARBA00022771"/>
    </source>
</evidence>
<dbReference type="FunFam" id="3.90.580.10:FF:000001">
    <property type="entry name" value="DNA primase"/>
    <property type="match status" value="1"/>
</dbReference>